<feature type="compositionally biased region" description="Basic residues" evidence="1">
    <location>
        <begin position="255"/>
        <end position="280"/>
    </location>
</feature>
<name>A0ABN8XPM6_RANTA</name>
<feature type="compositionally biased region" description="Pro residues" evidence="1">
    <location>
        <begin position="44"/>
        <end position="56"/>
    </location>
</feature>
<proteinExistence type="predicted"/>
<feature type="region of interest" description="Disordered" evidence="1">
    <location>
        <begin position="1"/>
        <end position="290"/>
    </location>
</feature>
<sequence length="290" mass="29678">RVQEGVKPLRGKRVGSAQSARRIQPGGGSGRAGGPADLSRSPFLPTPPPALPPPLAARPSVSGRRWAAGGSRGWAGGAGGGVGGGPPPGRRPGAAGRISTAAVRRDRLRDGWEGRRGRWLGGAPSSFTAAAGPPPRVLQPPGSSARRIPGPREPDLSPRSPPSRRSPPRGRSREGAFPAGARRCSTPPRPRPAARGVRGGRAAPPTARPLSHPGPPPTGWVGAGRTVPSAPRAGRAVGPGGCLSVTPVGEASARGQRRCRPPTRPVLKHGPRSLTRARVRGSHESRRGAM</sequence>
<reference evidence="2" key="1">
    <citation type="submission" date="2023-04" db="EMBL/GenBank/DDBJ databases">
        <authorList>
            <consortium name="ELIXIR-Norway"/>
        </authorList>
    </citation>
    <scope>NUCLEOTIDE SEQUENCE [LARGE SCALE GENOMIC DNA]</scope>
</reference>
<protein>
    <submittedName>
        <fullName evidence="2">Uncharacterized protein</fullName>
    </submittedName>
</protein>
<evidence type="ECO:0000313" key="3">
    <source>
        <dbReference type="Proteomes" id="UP001176941"/>
    </source>
</evidence>
<feature type="non-terminal residue" evidence="2">
    <location>
        <position position="1"/>
    </location>
</feature>
<feature type="compositionally biased region" description="Gly residues" evidence="1">
    <location>
        <begin position="70"/>
        <end position="84"/>
    </location>
</feature>
<feature type="compositionally biased region" description="Low complexity" evidence="1">
    <location>
        <begin position="57"/>
        <end position="69"/>
    </location>
</feature>
<dbReference type="EMBL" id="CATKSN020001248">
    <property type="protein sequence ID" value="CAI9150943.1"/>
    <property type="molecule type" value="Genomic_DNA"/>
</dbReference>
<dbReference type="Proteomes" id="UP001176941">
    <property type="component" value="Unassembled WGS sequence"/>
</dbReference>
<evidence type="ECO:0000256" key="1">
    <source>
        <dbReference type="SAM" id="MobiDB-lite"/>
    </source>
</evidence>
<organism evidence="2 3">
    <name type="scientific">Rangifer tarandus platyrhynchus</name>
    <name type="common">Svalbard reindeer</name>
    <dbReference type="NCBI Taxonomy" id="3082113"/>
    <lineage>
        <taxon>Eukaryota</taxon>
        <taxon>Metazoa</taxon>
        <taxon>Chordata</taxon>
        <taxon>Craniata</taxon>
        <taxon>Vertebrata</taxon>
        <taxon>Euteleostomi</taxon>
        <taxon>Mammalia</taxon>
        <taxon>Eutheria</taxon>
        <taxon>Laurasiatheria</taxon>
        <taxon>Artiodactyla</taxon>
        <taxon>Ruminantia</taxon>
        <taxon>Pecora</taxon>
        <taxon>Cervidae</taxon>
        <taxon>Odocoileinae</taxon>
        <taxon>Rangifer</taxon>
    </lineage>
</organism>
<keyword evidence="3" id="KW-1185">Reference proteome</keyword>
<gene>
    <name evidence="2" type="ORF">MRATA1EN1_LOCUS32561</name>
</gene>
<comment type="caution">
    <text evidence="2">The sequence shown here is derived from an EMBL/GenBank/DDBJ whole genome shotgun (WGS) entry which is preliminary data.</text>
</comment>
<evidence type="ECO:0000313" key="2">
    <source>
        <dbReference type="EMBL" id="CAI9150943.1"/>
    </source>
</evidence>
<feature type="non-terminal residue" evidence="2">
    <location>
        <position position="290"/>
    </location>
</feature>
<accession>A0ABN8XPM6</accession>
<feature type="compositionally biased region" description="Low complexity" evidence="1">
    <location>
        <begin position="193"/>
        <end position="209"/>
    </location>
</feature>
<feature type="compositionally biased region" description="Basic and acidic residues" evidence="1">
    <location>
        <begin position="103"/>
        <end position="116"/>
    </location>
</feature>
<feature type="compositionally biased region" description="Basic and acidic residues" evidence="1">
    <location>
        <begin position="281"/>
        <end position="290"/>
    </location>
</feature>